<evidence type="ECO:0000256" key="2">
    <source>
        <dbReference type="SAM" id="Coils"/>
    </source>
</evidence>
<organism evidence="3 4">
    <name type="scientific">Tetraparma gracilis</name>
    <dbReference type="NCBI Taxonomy" id="2962635"/>
    <lineage>
        <taxon>Eukaryota</taxon>
        <taxon>Sar</taxon>
        <taxon>Stramenopiles</taxon>
        <taxon>Ochrophyta</taxon>
        <taxon>Bolidophyceae</taxon>
        <taxon>Parmales</taxon>
        <taxon>Triparmaceae</taxon>
        <taxon>Tetraparma</taxon>
    </lineage>
</organism>
<dbReference type="Proteomes" id="UP001165060">
    <property type="component" value="Unassembled WGS sequence"/>
</dbReference>
<evidence type="ECO:0000313" key="3">
    <source>
        <dbReference type="EMBL" id="GMI39640.1"/>
    </source>
</evidence>
<evidence type="ECO:0000256" key="1">
    <source>
        <dbReference type="ARBA" id="ARBA00022801"/>
    </source>
</evidence>
<keyword evidence="2" id="KW-0175">Coiled coil</keyword>
<dbReference type="InterPro" id="IPR006357">
    <property type="entry name" value="HAD-SF_hydro_IIA"/>
</dbReference>
<proteinExistence type="predicted"/>
<gene>
    <name evidence="3" type="ORF">TeGR_g8214</name>
</gene>
<sequence length="398" mass="43488">MASSVVELSAATQLEIARLENTDLRAQLTAARSEILNLKKVAGTGAKSSSILERCQTTTTKLLEYIDARPDVNGSVLKSNPAEAMQVFDGVDKILLDCDGVVFSNQTSIPKSPEIIAHFMNSGKEVFFVTNSSHRSRLEMCDKLRKQLNNPKLQPSQMVPSCYAAASHIKQWLPHNKKVYVIGGQGIVDELALVGIETVGGPARVDDKTALDEDDIEDYVLDKDVACVLIGTCMEVNFRMIAEASMYLENKNIALISTNQDEYDIMPSGRHVPDAGVIVRAVEVASNRKALNCGKPSDNLFQLLKREKGVSKDNAVMVGDRINTDIAFGQMHGLRTVLVLSGCTPAETVLECLEGKGQDGIELEHVIPYLGYGLEGEEENLGRKKRRRLALSNAAARE</sequence>
<evidence type="ECO:0000313" key="4">
    <source>
        <dbReference type="Proteomes" id="UP001165060"/>
    </source>
</evidence>
<dbReference type="PANTHER" id="PTHR19288">
    <property type="entry name" value="4-NITROPHENYLPHOSPHATASE-RELATED"/>
    <property type="match status" value="1"/>
</dbReference>
<reference evidence="3 4" key="1">
    <citation type="journal article" date="2023" name="Commun. Biol.">
        <title>Genome analysis of Parmales, the sister group of diatoms, reveals the evolutionary specialization of diatoms from phago-mixotrophs to photoautotrophs.</title>
        <authorList>
            <person name="Ban H."/>
            <person name="Sato S."/>
            <person name="Yoshikawa S."/>
            <person name="Yamada K."/>
            <person name="Nakamura Y."/>
            <person name="Ichinomiya M."/>
            <person name="Sato N."/>
            <person name="Blanc-Mathieu R."/>
            <person name="Endo H."/>
            <person name="Kuwata A."/>
            <person name="Ogata H."/>
        </authorList>
    </citation>
    <scope>NUCLEOTIDE SEQUENCE [LARGE SCALE GENOMIC DNA]</scope>
</reference>
<dbReference type="InterPro" id="IPR036412">
    <property type="entry name" value="HAD-like_sf"/>
</dbReference>
<dbReference type="PANTHER" id="PTHR19288:SF46">
    <property type="entry name" value="HALOACID DEHALOGENASE-LIKE HYDROLASE DOMAIN-CONTAINING PROTEIN 2"/>
    <property type="match status" value="1"/>
</dbReference>
<dbReference type="InterPro" id="IPR023214">
    <property type="entry name" value="HAD_sf"/>
</dbReference>
<dbReference type="EMBL" id="BRYB01000884">
    <property type="protein sequence ID" value="GMI39640.1"/>
    <property type="molecule type" value="Genomic_DNA"/>
</dbReference>
<dbReference type="Pfam" id="PF13242">
    <property type="entry name" value="Hydrolase_like"/>
    <property type="match status" value="1"/>
</dbReference>
<keyword evidence="4" id="KW-1185">Reference proteome</keyword>
<keyword evidence="1" id="KW-0378">Hydrolase</keyword>
<dbReference type="Gene3D" id="3.40.50.1000">
    <property type="entry name" value="HAD superfamily/HAD-like"/>
    <property type="match status" value="2"/>
</dbReference>
<dbReference type="NCBIfam" id="TIGR01460">
    <property type="entry name" value="HAD-SF-IIA"/>
    <property type="match status" value="1"/>
</dbReference>
<protein>
    <submittedName>
        <fullName evidence="3">Uncharacterized protein</fullName>
    </submittedName>
</protein>
<name>A0ABQ6N512_9STRA</name>
<dbReference type="Pfam" id="PF13344">
    <property type="entry name" value="Hydrolase_6"/>
    <property type="match status" value="1"/>
</dbReference>
<dbReference type="NCBIfam" id="TIGR01452">
    <property type="entry name" value="PGP_euk"/>
    <property type="match status" value="1"/>
</dbReference>
<dbReference type="SUPFAM" id="SSF56784">
    <property type="entry name" value="HAD-like"/>
    <property type="match status" value="1"/>
</dbReference>
<accession>A0ABQ6N512</accession>
<dbReference type="InterPro" id="IPR006349">
    <property type="entry name" value="PGP_euk"/>
</dbReference>
<feature type="coiled-coil region" evidence="2">
    <location>
        <begin position="14"/>
        <end position="41"/>
    </location>
</feature>
<comment type="caution">
    <text evidence="3">The sequence shown here is derived from an EMBL/GenBank/DDBJ whole genome shotgun (WGS) entry which is preliminary data.</text>
</comment>